<evidence type="ECO:0000256" key="5">
    <source>
        <dbReference type="ARBA" id="ARBA00030918"/>
    </source>
</evidence>
<keyword evidence="3" id="KW-0456">Lyase</keyword>
<reference evidence="8" key="1">
    <citation type="journal article" date="2019" name="Int. J. Syst. Evol. Microbiol.">
        <title>The Global Catalogue of Microorganisms (GCM) 10K type strain sequencing project: providing services to taxonomists for standard genome sequencing and annotation.</title>
        <authorList>
            <consortium name="The Broad Institute Genomics Platform"/>
            <consortium name="The Broad Institute Genome Sequencing Center for Infectious Disease"/>
            <person name="Wu L."/>
            <person name="Ma J."/>
        </authorList>
    </citation>
    <scope>NUCLEOTIDE SEQUENCE [LARGE SCALE GENOMIC DNA]</scope>
    <source>
        <strain evidence="8">KCTC 22245</strain>
    </source>
</reference>
<dbReference type="EC" id="4.2.2.n1" evidence="2"/>
<evidence type="ECO:0000313" key="8">
    <source>
        <dbReference type="Proteomes" id="UP001595607"/>
    </source>
</evidence>
<dbReference type="PANTHER" id="PTHR30124">
    <property type="entry name" value="MEMBRANE-BOUND LYTIC MUREIN TRANSGLYCOSYLASE A"/>
    <property type="match status" value="1"/>
</dbReference>
<protein>
    <recommendedName>
        <fullName evidence="2">peptidoglycan lytic exotransglycosylase</fullName>
        <ecNumber evidence="2">4.2.2.n1</ecNumber>
    </recommendedName>
    <alternativeName>
        <fullName evidence="5">Murein hydrolase A</fullName>
    </alternativeName>
</protein>
<dbReference type="CDD" id="cd14668">
    <property type="entry name" value="mlta_B"/>
    <property type="match status" value="1"/>
</dbReference>
<evidence type="ECO:0000256" key="2">
    <source>
        <dbReference type="ARBA" id="ARBA00012587"/>
    </source>
</evidence>
<dbReference type="InterPro" id="IPR026044">
    <property type="entry name" value="MltA"/>
</dbReference>
<dbReference type="Proteomes" id="UP001595607">
    <property type="component" value="Unassembled WGS sequence"/>
</dbReference>
<keyword evidence="8" id="KW-1185">Reference proteome</keyword>
<dbReference type="PANTHER" id="PTHR30124:SF0">
    <property type="entry name" value="MEMBRANE-BOUND LYTIC MUREIN TRANSGLYCOSYLASE A"/>
    <property type="match status" value="1"/>
</dbReference>
<organism evidence="7 8">
    <name type="scientific">Parvularcula lutaonensis</name>
    <dbReference type="NCBI Taxonomy" id="491923"/>
    <lineage>
        <taxon>Bacteria</taxon>
        <taxon>Pseudomonadati</taxon>
        <taxon>Pseudomonadota</taxon>
        <taxon>Alphaproteobacteria</taxon>
        <taxon>Parvularculales</taxon>
        <taxon>Parvularculaceae</taxon>
        <taxon>Parvularcula</taxon>
    </lineage>
</organism>
<gene>
    <name evidence="7" type="ORF">ACFONP_05590</name>
</gene>
<dbReference type="EMBL" id="JBHRVA010000002">
    <property type="protein sequence ID" value="MFC3302201.1"/>
    <property type="molecule type" value="Genomic_DNA"/>
</dbReference>
<keyword evidence="4" id="KW-0961">Cell wall biogenesis/degradation</keyword>
<dbReference type="CDD" id="cd14485">
    <property type="entry name" value="mltA_like_LT_A"/>
    <property type="match status" value="1"/>
</dbReference>
<dbReference type="PIRSF" id="PIRSF019422">
    <property type="entry name" value="MltA"/>
    <property type="match status" value="1"/>
</dbReference>
<dbReference type="InterPro" id="IPR005300">
    <property type="entry name" value="MltA_B"/>
</dbReference>
<evidence type="ECO:0000256" key="1">
    <source>
        <dbReference type="ARBA" id="ARBA00001420"/>
    </source>
</evidence>
<dbReference type="SMART" id="SM00925">
    <property type="entry name" value="MltA"/>
    <property type="match status" value="1"/>
</dbReference>
<proteinExistence type="predicted"/>
<dbReference type="SUPFAM" id="SSF50685">
    <property type="entry name" value="Barwin-like endoglucanases"/>
    <property type="match status" value="1"/>
</dbReference>
<evidence type="ECO:0000313" key="7">
    <source>
        <dbReference type="EMBL" id="MFC3302201.1"/>
    </source>
</evidence>
<accession>A0ABV7MAH5</accession>
<dbReference type="Gene3D" id="2.40.40.10">
    <property type="entry name" value="RlpA-like domain"/>
    <property type="match status" value="1"/>
</dbReference>
<comment type="catalytic activity">
    <reaction evidence="1">
        <text>Exolytic cleavage of the (1-&gt;4)-beta-glycosidic linkage between N-acetylmuramic acid (MurNAc) and N-acetylglucosamine (GlcNAc) residues in peptidoglycan, from either the reducing or the non-reducing ends of the peptidoglycan chains, with concomitant formation of a 1,6-anhydrobond in the MurNAc residue.</text>
        <dbReference type="EC" id="4.2.2.n1"/>
    </reaction>
</comment>
<evidence type="ECO:0000259" key="6">
    <source>
        <dbReference type="SMART" id="SM00925"/>
    </source>
</evidence>
<dbReference type="RefSeq" id="WP_189570255.1">
    <property type="nucleotide sequence ID" value="NZ_BMXU01000001.1"/>
</dbReference>
<dbReference type="Gene3D" id="2.40.240.50">
    <property type="entry name" value="Barwin-like endoglucanases"/>
    <property type="match status" value="1"/>
</dbReference>
<dbReference type="Pfam" id="PF03562">
    <property type="entry name" value="MltA"/>
    <property type="match status" value="1"/>
</dbReference>
<dbReference type="Pfam" id="PF06725">
    <property type="entry name" value="3D"/>
    <property type="match status" value="1"/>
</dbReference>
<sequence>MRKILPFLLVLTACAPFGKEPPAFERMAVTEIEGFGESPLLPAVRTFVKSCDWLTEKNPVLGGEEDWQPVCQEAEFIATEGDARVFFTSRFDAVKLHGGHALVTGYYEPVFEASAARTEAFDQPVLARPEDLVAVDLGAFRDDLKGRRIAGRIEDGRLVPYADREAIELSPPAEAEILGYMRADDLFFLQIQGSGVLEFPEGARRIGYAAQNGHPYKAIGKTLVEEGHMALEDVTMQSIRQWLATAPEEDAARVRASNPSYVFFTDRGPAEGDEGPLGTAGVPLTADYSVAVDRFAIPLGAPVFISGEDDVLSISKLTVAQDTGGAIRGPDRVDLFLGRGDEAGETAGRLKLDADIVVLIPKGAALPIAEPGA</sequence>
<name>A0ABV7MAH5_9PROT</name>
<evidence type="ECO:0000256" key="3">
    <source>
        <dbReference type="ARBA" id="ARBA00023239"/>
    </source>
</evidence>
<feature type="domain" description="Lytic transglycosylase MltA" evidence="6">
    <location>
        <begin position="110"/>
        <end position="265"/>
    </location>
</feature>
<evidence type="ECO:0000256" key="4">
    <source>
        <dbReference type="ARBA" id="ARBA00023316"/>
    </source>
</evidence>
<dbReference type="InterPro" id="IPR010611">
    <property type="entry name" value="3D_dom"/>
</dbReference>
<dbReference type="InterPro" id="IPR036908">
    <property type="entry name" value="RlpA-like_sf"/>
</dbReference>
<comment type="caution">
    <text evidence="7">The sequence shown here is derived from an EMBL/GenBank/DDBJ whole genome shotgun (WGS) entry which is preliminary data.</text>
</comment>